<sequence length="248" mass="27256">MSDLKAVYAAVDRDTAVAVEELINSFGVPASLEQADALASELFPAVVQRRQAVFAAESAGLVTEHPDLVIAKQRPYRLPALQKLVRRCAGLGQKPQLAQLELFDPATVNMQSRRVAPAWMPHEPEVILEMQRRLTAGVARHTKQVGRDAIFDTARRNGVMYARQLSGKENCAFCAMLASRGAVYATKQGAGGNGNFFHDHCDCRVVIVRDPNNWAGKHEADRLYRMWRHAGSTTAFGQAFRAEQGALA</sequence>
<name>A0A3G6IZ70_9CORY</name>
<evidence type="ECO:0000313" key="1">
    <source>
        <dbReference type="EMBL" id="AZA11085.1"/>
    </source>
</evidence>
<gene>
    <name evidence="1" type="ORF">CGERO_03840</name>
</gene>
<keyword evidence="2" id="KW-1185">Reference proteome</keyword>
<dbReference type="AlphaFoldDB" id="A0A3G6IZ70"/>
<accession>A0A3G6IZ70</accession>
<evidence type="ECO:0008006" key="3">
    <source>
        <dbReference type="Google" id="ProtNLM"/>
    </source>
</evidence>
<dbReference type="KEGG" id="cgk:CGERO_03840"/>
<proteinExistence type="predicted"/>
<protein>
    <recommendedName>
        <fullName evidence="3">Phage Mu protein F like protein</fullName>
    </recommendedName>
</protein>
<dbReference type="InterPro" id="IPR057369">
    <property type="entry name" value="VG15"/>
</dbReference>
<dbReference type="Pfam" id="PF25310">
    <property type="entry name" value="VG15"/>
    <property type="match status" value="1"/>
</dbReference>
<organism evidence="1 2">
    <name type="scientific">Corynebacterium gerontici</name>
    <dbReference type="NCBI Taxonomy" id="2079234"/>
    <lineage>
        <taxon>Bacteria</taxon>
        <taxon>Bacillati</taxon>
        <taxon>Actinomycetota</taxon>
        <taxon>Actinomycetes</taxon>
        <taxon>Mycobacteriales</taxon>
        <taxon>Corynebacteriaceae</taxon>
        <taxon>Corynebacterium</taxon>
    </lineage>
</organism>
<evidence type="ECO:0000313" key="2">
    <source>
        <dbReference type="Proteomes" id="UP000271587"/>
    </source>
</evidence>
<dbReference type="OrthoDB" id="3194844at2"/>
<reference evidence="1 2" key="1">
    <citation type="submission" date="2018-11" db="EMBL/GenBank/DDBJ databases">
        <authorList>
            <person name="Kleinhagauer T."/>
            <person name="Glaeser S.P."/>
            <person name="Spergser J."/>
            <person name="Ruckert C."/>
            <person name="Kaempfer P."/>
            <person name="Busse H.-J."/>
        </authorList>
    </citation>
    <scope>NUCLEOTIDE SEQUENCE [LARGE SCALE GENOMIC DNA]</scope>
    <source>
        <strain evidence="1 2">W8</strain>
    </source>
</reference>
<dbReference type="EMBL" id="CP033897">
    <property type="protein sequence ID" value="AZA11085.1"/>
    <property type="molecule type" value="Genomic_DNA"/>
</dbReference>
<dbReference type="RefSeq" id="WP_123933550.1">
    <property type="nucleotide sequence ID" value="NZ_CP033897.1"/>
</dbReference>
<dbReference type="Proteomes" id="UP000271587">
    <property type="component" value="Chromosome"/>
</dbReference>